<proteinExistence type="inferred from homology"/>
<dbReference type="STRING" id="109376.A0A0D3DAX9"/>
<comment type="subcellular location">
    <subcellularLocation>
        <location evidence="1">Plastid</location>
        <location evidence="1">Chloroplast</location>
    </subcellularLocation>
</comment>
<reference evidence="8" key="2">
    <citation type="submission" date="2015-03" db="UniProtKB">
        <authorList>
            <consortium name="EnsemblPlants"/>
        </authorList>
    </citation>
    <scope>IDENTIFICATION</scope>
</reference>
<feature type="region of interest" description="Disordered" evidence="5">
    <location>
        <begin position="898"/>
        <end position="927"/>
    </location>
</feature>
<feature type="domain" description="RGS" evidence="7">
    <location>
        <begin position="764"/>
        <end position="882"/>
    </location>
</feature>
<organism evidence="8 9">
    <name type="scientific">Brassica oleracea var. oleracea</name>
    <dbReference type="NCBI Taxonomy" id="109376"/>
    <lineage>
        <taxon>Eukaryota</taxon>
        <taxon>Viridiplantae</taxon>
        <taxon>Streptophyta</taxon>
        <taxon>Embryophyta</taxon>
        <taxon>Tracheophyta</taxon>
        <taxon>Spermatophyta</taxon>
        <taxon>Magnoliopsida</taxon>
        <taxon>eudicotyledons</taxon>
        <taxon>Gunneridae</taxon>
        <taxon>Pentapetalae</taxon>
        <taxon>rosids</taxon>
        <taxon>malvids</taxon>
        <taxon>Brassicales</taxon>
        <taxon>Brassicaceae</taxon>
        <taxon>Brassiceae</taxon>
        <taxon>Brassica</taxon>
    </lineage>
</organism>
<feature type="compositionally biased region" description="Polar residues" evidence="5">
    <location>
        <begin position="917"/>
        <end position="927"/>
    </location>
</feature>
<keyword evidence="4" id="KW-0809">Transit peptide</keyword>
<dbReference type="InterPro" id="IPR036305">
    <property type="entry name" value="RGS_sf"/>
</dbReference>
<dbReference type="CDD" id="cd08732">
    <property type="entry name" value="RGS-like_4"/>
    <property type="match status" value="1"/>
</dbReference>
<dbReference type="GO" id="GO:0009507">
    <property type="term" value="C:chloroplast"/>
    <property type="evidence" value="ECO:0007669"/>
    <property type="project" value="UniProtKB-SubCell"/>
</dbReference>
<dbReference type="InterPro" id="IPR003675">
    <property type="entry name" value="Rce1/LyrA-like_dom"/>
</dbReference>
<dbReference type="OMA" id="TSWVSIV"/>
<feature type="transmembrane region" description="Helical" evidence="6">
    <location>
        <begin position="448"/>
        <end position="471"/>
    </location>
</feature>
<dbReference type="PANTHER" id="PTHR43592:SF7">
    <property type="entry name" value="CAAX AMINO TERMINAL PROTEASE FAMILY PROTEIN"/>
    <property type="match status" value="1"/>
</dbReference>
<evidence type="ECO:0000256" key="2">
    <source>
        <dbReference type="ARBA" id="ARBA00005845"/>
    </source>
</evidence>
<evidence type="ECO:0000256" key="6">
    <source>
        <dbReference type="SAM" id="Phobius"/>
    </source>
</evidence>
<feature type="transmembrane region" description="Helical" evidence="6">
    <location>
        <begin position="626"/>
        <end position="650"/>
    </location>
</feature>
<evidence type="ECO:0000256" key="4">
    <source>
        <dbReference type="ARBA" id="ARBA00022946"/>
    </source>
</evidence>
<dbReference type="InterPro" id="IPR016137">
    <property type="entry name" value="RGS"/>
</dbReference>
<evidence type="ECO:0000256" key="5">
    <source>
        <dbReference type="SAM" id="MobiDB-lite"/>
    </source>
</evidence>
<evidence type="ECO:0000313" key="9">
    <source>
        <dbReference type="Proteomes" id="UP000032141"/>
    </source>
</evidence>
<dbReference type="GO" id="GO:0080120">
    <property type="term" value="P:CAAX-box protein maturation"/>
    <property type="evidence" value="ECO:0007669"/>
    <property type="project" value="UniProtKB-ARBA"/>
</dbReference>
<dbReference type="InterPro" id="IPR044926">
    <property type="entry name" value="RGS_subdomain_2"/>
</dbReference>
<dbReference type="PROSITE" id="PS50132">
    <property type="entry name" value="RGS"/>
    <property type="match status" value="1"/>
</dbReference>
<dbReference type="GO" id="GO:0004175">
    <property type="term" value="F:endopeptidase activity"/>
    <property type="evidence" value="ECO:0007669"/>
    <property type="project" value="UniProtKB-ARBA"/>
</dbReference>
<accession>A0A0D3DAX9</accession>
<dbReference type="PANTHER" id="PTHR43592">
    <property type="entry name" value="CAAX AMINO TERMINAL PROTEASE"/>
    <property type="match status" value="1"/>
</dbReference>
<dbReference type="Gene3D" id="1.10.167.10">
    <property type="entry name" value="Regulator of G-protein Signalling 4, domain 2"/>
    <property type="match status" value="1"/>
</dbReference>
<keyword evidence="6" id="KW-0472">Membrane</keyword>
<dbReference type="HOGENOM" id="CLU_014225_0_0_1"/>
<feature type="transmembrane region" description="Helical" evidence="6">
    <location>
        <begin position="420"/>
        <end position="442"/>
    </location>
</feature>
<evidence type="ECO:0000256" key="3">
    <source>
        <dbReference type="ARBA" id="ARBA00022640"/>
    </source>
</evidence>
<dbReference type="Proteomes" id="UP000032141">
    <property type="component" value="Chromosome C7"/>
</dbReference>
<sequence>MALTSCLKTGVVPMSPTTGLYLSGSLLKSDSGFAVPTKLQSIRKSDRERLRIQAVFSFPPAFLTRNGRAEKQKQLKQDLLEAIEPLERGATASPDDQLRIDQLARKVEAVNPTKEPLKSDLLNGKWELIYTTSASILQAKKPKFLRSVTNYQSINVDTLKVQNMETWPFFNSVTGDIRPLNSRKVAVQLKVFKILGLIPVNAPETARGELEITYVDEELRGASTSLHLLPPVGPYPKLYDAGAVKFDVRASSSRKSLKKQRRESQQGKDITTRTITEVDQEEEVIAQDTSTSKASINVVAAPRDKVLQACTVTSGLMAALGLVIRKASHVASTEGLPIPDCSADIPFGFETWHLGLIAGTVVLISSSRFLLLKSWPDFADSSEAANQQILTSLEPLDYLVVASLPGISEEMLFRGGLMPLFGTSWVSIVGVGLIFGLLHLGSGRKYSFAAWASVVGIVYGYAAVLSSSLVVPMASHALNNLVGGLLWRYSSSSKLKLLSRSVFPCLIHKAPRTNSSSFWIPVIQVFSSFNLLFSIVMSVNLLQFKSQHWRRYCYLWAVWVEGPLGFGLLMSCRITQAFQLYFIFVKKRLPPVKSYVFLPLVLLPWIFGAAIIHARKPLSNECHLGLQWTFPVAGLHALYVLALVAFTRAVRHVEFRFDELRDLWKGILVSAASVVIWVTAFVLNEILTEISWLQVASRFVLLVTGGVLVVVFFSISSNQPLLSQISLKKKDNFEFQRMSLALGIPDSGLLFRKEEFRPVDPNEPLDKLLLNKRFRQSLMEFADSCYAGETLHFYEEVYEHGKIPEGDSIRRIYMARHIMEKFIVAGAEMEVNLSHKTRQEILTTQDLTHPDLFKNALNEVMQLIKMNLLRDYWSSIYFIKFKEEESCDKEGWSFSPPRISSVQGSDDPFYQEHLSKSPPTSRCTSPG</sequence>
<comment type="similarity">
    <text evidence="2">Belongs to the PAP/fibrillin family.</text>
</comment>
<dbReference type="AlphaFoldDB" id="A0A0D3DAX9"/>
<reference evidence="8 9" key="1">
    <citation type="journal article" date="2014" name="Genome Biol.">
        <title>Transcriptome and methylome profiling reveals relics of genome dominance in the mesopolyploid Brassica oleracea.</title>
        <authorList>
            <person name="Parkin I.A."/>
            <person name="Koh C."/>
            <person name="Tang H."/>
            <person name="Robinson S.J."/>
            <person name="Kagale S."/>
            <person name="Clarke W.E."/>
            <person name="Town C.D."/>
            <person name="Nixon J."/>
            <person name="Krishnakumar V."/>
            <person name="Bidwell S.L."/>
            <person name="Denoeud F."/>
            <person name="Belcram H."/>
            <person name="Links M.G."/>
            <person name="Just J."/>
            <person name="Clarke C."/>
            <person name="Bender T."/>
            <person name="Huebert T."/>
            <person name="Mason A.S."/>
            <person name="Pires J.C."/>
            <person name="Barker G."/>
            <person name="Moore J."/>
            <person name="Walley P.G."/>
            <person name="Manoli S."/>
            <person name="Batley J."/>
            <person name="Edwards D."/>
            <person name="Nelson M.N."/>
            <person name="Wang X."/>
            <person name="Paterson A.H."/>
            <person name="King G."/>
            <person name="Bancroft I."/>
            <person name="Chalhoub B."/>
            <person name="Sharpe A.G."/>
        </authorList>
    </citation>
    <scope>NUCLEOTIDE SEQUENCE</scope>
    <source>
        <strain evidence="8 9">cv. TO1000</strain>
    </source>
</reference>
<dbReference type="Gramene" id="Bo7g082370.1">
    <property type="protein sequence ID" value="Bo7g082370.1"/>
    <property type="gene ID" value="Bo7g082370"/>
</dbReference>
<dbReference type="Pfam" id="PF04755">
    <property type="entry name" value="PAP_fibrillin"/>
    <property type="match status" value="1"/>
</dbReference>
<dbReference type="SUPFAM" id="SSF48097">
    <property type="entry name" value="Regulator of G-protein signaling, RGS"/>
    <property type="match status" value="1"/>
</dbReference>
<feature type="transmembrane region" description="Helical" evidence="6">
    <location>
        <begin position="564"/>
        <end position="584"/>
    </location>
</feature>
<dbReference type="SMART" id="SM00315">
    <property type="entry name" value="RGS"/>
    <property type="match status" value="1"/>
</dbReference>
<protein>
    <recommendedName>
        <fullName evidence="7">RGS domain-containing protein</fullName>
    </recommendedName>
</protein>
<dbReference type="EnsemblPlants" id="Bo7g082370.1">
    <property type="protein sequence ID" value="Bo7g082370.1"/>
    <property type="gene ID" value="Bo7g082370"/>
</dbReference>
<keyword evidence="3" id="KW-0934">Plastid</keyword>
<keyword evidence="6" id="KW-1133">Transmembrane helix</keyword>
<evidence type="ECO:0000259" key="7">
    <source>
        <dbReference type="PROSITE" id="PS50132"/>
    </source>
</evidence>
<feature type="transmembrane region" description="Helical" evidence="6">
    <location>
        <begin position="662"/>
        <end position="683"/>
    </location>
</feature>
<feature type="transmembrane region" description="Helical" evidence="6">
    <location>
        <begin position="695"/>
        <end position="715"/>
    </location>
</feature>
<keyword evidence="6" id="KW-0812">Transmembrane</keyword>
<feature type="transmembrane region" description="Helical" evidence="6">
    <location>
        <begin position="596"/>
        <end position="614"/>
    </location>
</feature>
<keyword evidence="9" id="KW-1185">Reference proteome</keyword>
<evidence type="ECO:0000313" key="8">
    <source>
        <dbReference type="EnsemblPlants" id="Bo7g082370.1"/>
    </source>
</evidence>
<dbReference type="InterPro" id="IPR006843">
    <property type="entry name" value="PAP/fibrillin_dom"/>
</dbReference>
<dbReference type="Pfam" id="PF02517">
    <property type="entry name" value="Rce1-like"/>
    <property type="match status" value="1"/>
</dbReference>
<feature type="transmembrane region" description="Helical" evidence="6">
    <location>
        <begin position="518"/>
        <end position="544"/>
    </location>
</feature>
<name>A0A0D3DAX9_BRAOL</name>
<dbReference type="Pfam" id="PF00615">
    <property type="entry name" value="RGS"/>
    <property type="match status" value="1"/>
</dbReference>
<dbReference type="eggNOG" id="ENOG502QVMV">
    <property type="taxonomic scope" value="Eukaryota"/>
</dbReference>
<evidence type="ECO:0000256" key="1">
    <source>
        <dbReference type="ARBA" id="ARBA00004229"/>
    </source>
</evidence>